<dbReference type="AlphaFoldDB" id="A0A9W4XAN2"/>
<proteinExistence type="predicted"/>
<dbReference type="EMBL" id="CAMXCM010000011">
    <property type="protein sequence ID" value="CAI3957950.1"/>
    <property type="molecule type" value="Genomic_DNA"/>
</dbReference>
<dbReference type="Proteomes" id="UP001154255">
    <property type="component" value="Unassembled WGS sequence"/>
</dbReference>
<dbReference type="EMBL" id="CAMXCS010000011">
    <property type="protein sequence ID" value="CAI3960202.1"/>
    <property type="molecule type" value="Genomic_DNA"/>
</dbReference>
<dbReference type="RefSeq" id="WP_271790673.1">
    <property type="nucleotide sequence ID" value="NZ_CAMXCM010000011.1"/>
</dbReference>
<comment type="caution">
    <text evidence="1">The sequence shown here is derived from an EMBL/GenBank/DDBJ whole genome shotgun (WGS) entry which is preliminary data.</text>
</comment>
<evidence type="ECO:0000313" key="3">
    <source>
        <dbReference type="Proteomes" id="UP001154255"/>
    </source>
</evidence>
<protein>
    <recommendedName>
        <fullName evidence="5">Phage head morphogenesis domain-containing protein</fullName>
    </recommendedName>
</protein>
<accession>A0A9W4XAN2</accession>
<gene>
    <name evidence="2" type="ORF">R53529_LOCUS2257</name>
    <name evidence="1" type="ORF">R53530_LOCUS2239</name>
</gene>
<evidence type="ECO:0000313" key="2">
    <source>
        <dbReference type="EMBL" id="CAI3960202.1"/>
    </source>
</evidence>
<evidence type="ECO:0008006" key="5">
    <source>
        <dbReference type="Google" id="ProtNLM"/>
    </source>
</evidence>
<organism evidence="1 3">
    <name type="scientific">Commensalibacter communis</name>
    <dbReference type="NCBI Taxonomy" id="2972786"/>
    <lineage>
        <taxon>Bacteria</taxon>
        <taxon>Pseudomonadati</taxon>
        <taxon>Pseudomonadota</taxon>
        <taxon>Alphaproteobacteria</taxon>
        <taxon>Acetobacterales</taxon>
        <taxon>Acetobacteraceae</taxon>
    </lineage>
</organism>
<reference evidence="1" key="1">
    <citation type="submission" date="2022-10" db="EMBL/GenBank/DDBJ databases">
        <authorList>
            <person name="Botero Cardona J."/>
        </authorList>
    </citation>
    <scope>NUCLEOTIDE SEQUENCE</scope>
    <source>
        <strain evidence="1">LMG 31819</strain>
        <strain evidence="2">R-53529</strain>
    </source>
</reference>
<keyword evidence="4" id="KW-1185">Reference proteome</keyword>
<name>A0A9W4XAN2_9PROT</name>
<evidence type="ECO:0000313" key="1">
    <source>
        <dbReference type="EMBL" id="CAI3957950.1"/>
    </source>
</evidence>
<evidence type="ECO:0000313" key="4">
    <source>
        <dbReference type="Proteomes" id="UP001154259"/>
    </source>
</evidence>
<sequence length="270" mass="31684">MTLHKKILFFLKKVQNEASRVEVITQPMLSSWQDELKDLLNENNTVVDVNLIQEHLSKIVNRQVTRKVLNKNFKGSNLSFTQNKLSNFAKKYLNERILFSVSLIKDNRESQVKKTLQRFNGWVSAVPTDGITKAKESLREAVRAILKPLVQRPFEERRVLIDQGHKLSASINDAIALDNNVIAVKWNSHWHELNYHYRQDHKERDKKLFFYKDNYFVQNGFIKKTDILYINDVDGFGQKPFCRCYGTYYCSLMDIPKEYLTKKGMDFVNG</sequence>
<dbReference type="Proteomes" id="UP001154259">
    <property type="component" value="Unassembled WGS sequence"/>
</dbReference>